<proteinExistence type="predicted"/>
<dbReference type="EMBL" id="MZ420154">
    <property type="protein sequence ID" value="QYA18831.1"/>
    <property type="molecule type" value="Genomic_DNA"/>
</dbReference>
<organism evidence="1">
    <name type="scientific">Clandestinovirus</name>
    <dbReference type="NCBI Taxonomy" id="2831644"/>
    <lineage>
        <taxon>Viruses</taxon>
    </lineage>
</organism>
<reference evidence="1" key="1">
    <citation type="submission" date="2021-06" db="EMBL/GenBank/DDBJ databases">
        <authorList>
            <person name="Rolland C."/>
        </authorList>
    </citation>
    <scope>NUCLEOTIDE SEQUENCE</scope>
    <source>
        <strain evidence="1">347.936635</strain>
    </source>
</reference>
<gene>
    <name evidence="1" type="ORF">KOM_12_563</name>
</gene>
<name>A0A8F8PKJ4_9VIRU</name>
<sequence length="145" mass="16685">MSFTHTVPSLSTDPQQAQFIQTVNNLFSALPVHGHRDALMLDVMMVQTLIDRCRDFLPYNFALYLLKNNGRCSVTLDESAASVHALNKFPMLKDVIDAKEGLFLNLLFKRAPEHNNVLVLQDEEIERFLSRFSDLQIEVKKYMLK</sequence>
<accession>A0A8F8PKJ4</accession>
<protein>
    <submittedName>
        <fullName evidence="1">Uncharacterized protein</fullName>
    </submittedName>
</protein>
<evidence type="ECO:0000313" key="1">
    <source>
        <dbReference type="EMBL" id="QYA18831.1"/>
    </source>
</evidence>